<name>A0A0S2K7E2_9GAMM</name>
<reference evidence="2 3" key="1">
    <citation type="submission" date="2015-11" db="EMBL/GenBank/DDBJ databases">
        <authorList>
            <person name="Zhang Y."/>
            <person name="Guo Z."/>
        </authorList>
    </citation>
    <scope>NUCLEOTIDE SEQUENCE [LARGE SCALE GENOMIC DNA]</scope>
    <source>
        <strain evidence="2 3">KCTC 12086</strain>
    </source>
</reference>
<dbReference type="AlphaFoldDB" id="A0A0S2K7E2"/>
<dbReference type="OrthoDB" id="8558926at2"/>
<dbReference type="Pfam" id="PF08242">
    <property type="entry name" value="Methyltransf_12"/>
    <property type="match status" value="1"/>
</dbReference>
<keyword evidence="2" id="KW-0489">Methyltransferase</keyword>
<evidence type="ECO:0000259" key="1">
    <source>
        <dbReference type="Pfam" id="PF08242"/>
    </source>
</evidence>
<sequence length="222" mass="24966">MPEFKGEQATHYNERITRLVPGYELLHGLTAAQLKVLFPDEATILIVGAGTGKEVIELAKLNSNWSFIAQDISADMLAIADQSFTNMGLSHRVKIQCGELTSLTERADCALCLLVLHFLEDNGEKKTLLNQINSALKPNAPLFLVDLMKPETQFEREAQLVFCRTLGLTEIGQTRMRHNLEHEFYPLDRMRLSELLDECGFNVPHPFFKALGFTGVSCNKRT</sequence>
<dbReference type="InterPro" id="IPR029063">
    <property type="entry name" value="SAM-dependent_MTases_sf"/>
</dbReference>
<dbReference type="GO" id="GO:0032259">
    <property type="term" value="P:methylation"/>
    <property type="evidence" value="ECO:0007669"/>
    <property type="project" value="UniProtKB-KW"/>
</dbReference>
<dbReference type="Proteomes" id="UP000061457">
    <property type="component" value="Chromosome II"/>
</dbReference>
<dbReference type="RefSeq" id="WP_058031731.1">
    <property type="nucleotide sequence ID" value="NZ_CP013188.1"/>
</dbReference>
<dbReference type="PATRIC" id="fig|161398.10.peg.3493"/>
<dbReference type="CDD" id="cd02440">
    <property type="entry name" value="AdoMet_MTases"/>
    <property type="match status" value="1"/>
</dbReference>
<dbReference type="InterPro" id="IPR013217">
    <property type="entry name" value="Methyltransf_12"/>
</dbReference>
<evidence type="ECO:0000313" key="2">
    <source>
        <dbReference type="EMBL" id="ALO43903.1"/>
    </source>
</evidence>
<dbReference type="SUPFAM" id="SSF53335">
    <property type="entry name" value="S-adenosyl-L-methionine-dependent methyltransferases"/>
    <property type="match status" value="1"/>
</dbReference>
<keyword evidence="2" id="KW-0808">Transferase</keyword>
<dbReference type="EMBL" id="CP013188">
    <property type="protein sequence ID" value="ALO43903.1"/>
    <property type="molecule type" value="Genomic_DNA"/>
</dbReference>
<organism evidence="2 3">
    <name type="scientific">Pseudoalteromonas phenolica</name>
    <dbReference type="NCBI Taxonomy" id="161398"/>
    <lineage>
        <taxon>Bacteria</taxon>
        <taxon>Pseudomonadati</taxon>
        <taxon>Pseudomonadota</taxon>
        <taxon>Gammaproteobacteria</taxon>
        <taxon>Alteromonadales</taxon>
        <taxon>Pseudoalteromonadaceae</taxon>
        <taxon>Pseudoalteromonas</taxon>
    </lineage>
</organism>
<accession>A0A0S2K7E2</accession>
<dbReference type="GO" id="GO:0008168">
    <property type="term" value="F:methyltransferase activity"/>
    <property type="evidence" value="ECO:0007669"/>
    <property type="project" value="UniProtKB-KW"/>
</dbReference>
<dbReference type="Gene3D" id="3.40.50.150">
    <property type="entry name" value="Vaccinia Virus protein VP39"/>
    <property type="match status" value="1"/>
</dbReference>
<dbReference type="STRING" id="161398.PP2015_3428"/>
<gene>
    <name evidence="2" type="ORF">PP2015_3428</name>
</gene>
<keyword evidence="3" id="KW-1185">Reference proteome</keyword>
<dbReference type="KEGG" id="pphe:PP2015_3428"/>
<proteinExistence type="predicted"/>
<evidence type="ECO:0000313" key="3">
    <source>
        <dbReference type="Proteomes" id="UP000061457"/>
    </source>
</evidence>
<dbReference type="PANTHER" id="PTHR43861">
    <property type="entry name" value="TRANS-ACONITATE 2-METHYLTRANSFERASE-RELATED"/>
    <property type="match status" value="1"/>
</dbReference>
<protein>
    <submittedName>
        <fullName evidence="2">SAM-dependent methyltransferase</fullName>
    </submittedName>
</protein>
<feature type="domain" description="Methyltransferase type 12" evidence="1">
    <location>
        <begin position="45"/>
        <end position="141"/>
    </location>
</feature>